<dbReference type="PANTHER" id="PTHR46211">
    <property type="entry name" value="GLYCEROPHOSPHORYL DIESTER PHOSPHODIESTERASE"/>
    <property type="match status" value="1"/>
</dbReference>
<proteinExistence type="predicted"/>
<name>A0ABX8B0I4_9BACT</name>
<dbReference type="InterPro" id="IPR030395">
    <property type="entry name" value="GP_PDE_dom"/>
</dbReference>
<protein>
    <submittedName>
        <fullName evidence="2">Glycerophosphodiester phosphodiesterase</fullName>
    </submittedName>
</protein>
<dbReference type="PROSITE" id="PS51704">
    <property type="entry name" value="GP_PDE"/>
    <property type="match status" value="1"/>
</dbReference>
<keyword evidence="3" id="KW-1185">Reference proteome</keyword>
<dbReference type="Proteomes" id="UP000677668">
    <property type="component" value="Chromosome 1"/>
</dbReference>
<dbReference type="EMBL" id="CP072642">
    <property type="protein sequence ID" value="QUV93607.1"/>
    <property type="molecule type" value="Genomic_DNA"/>
</dbReference>
<feature type="domain" description="GP-PDE" evidence="1">
    <location>
        <begin position="8"/>
        <end position="244"/>
    </location>
</feature>
<accession>A0ABX8B0I4</accession>
<evidence type="ECO:0000313" key="2">
    <source>
        <dbReference type="EMBL" id="QUV93607.1"/>
    </source>
</evidence>
<reference evidence="2 3" key="1">
    <citation type="submission" date="2021-03" db="EMBL/GenBank/DDBJ databases">
        <title>Genomic and phenotypic characterization of Chloracidobacterium isolates provides evidence for multiple species.</title>
        <authorList>
            <person name="Saini M.K."/>
            <person name="Costas A.M.G."/>
            <person name="Tank M."/>
            <person name="Bryant D.A."/>
        </authorList>
    </citation>
    <scope>NUCLEOTIDE SEQUENCE [LARGE SCALE GENOMIC DNA]</scope>
    <source>
        <strain evidence="2 3">N</strain>
    </source>
</reference>
<dbReference type="PANTHER" id="PTHR46211:SF1">
    <property type="entry name" value="GLYCEROPHOSPHODIESTER PHOSPHODIESTERASE, CYTOPLASMIC"/>
    <property type="match status" value="1"/>
</dbReference>
<dbReference type="InterPro" id="IPR017946">
    <property type="entry name" value="PLC-like_Pdiesterase_TIM-brl"/>
</dbReference>
<organism evidence="2 3">
    <name type="scientific">Chloracidobacterium sp. N</name>
    <dbReference type="NCBI Taxonomy" id="2821540"/>
    <lineage>
        <taxon>Bacteria</taxon>
        <taxon>Pseudomonadati</taxon>
        <taxon>Acidobacteriota</taxon>
        <taxon>Terriglobia</taxon>
        <taxon>Terriglobales</taxon>
        <taxon>Acidobacteriaceae</taxon>
        <taxon>Chloracidobacterium</taxon>
        <taxon>Chloracidobacterium aggregatum</taxon>
    </lineage>
</organism>
<dbReference type="Gene3D" id="3.20.20.190">
    <property type="entry name" value="Phosphatidylinositol (PI) phosphodiesterase"/>
    <property type="match status" value="1"/>
</dbReference>
<sequence length="254" mass="28317">MSPASRRPVVFGHRGAAGTCPENTHAGFQQAFAERADGIELDVHCCASGEAVVIHDETVDRTSDGTGRIAHLSLSDLRGFDFGRGTGFGRETIPTLEEVFARLPADKLINVEIKNDDLHSHGEERAVAQLVARFGLHGRCLVSSFNPLVLWRLQQADARLSLAYLYRPQSRWYLRHLPVTWWLRLRALHPHHRLVTAHGVAQAHRRGLQVNTWTVNDEADLERVVACGVDGIVTDYPARVVAWLDARMERLTAA</sequence>
<evidence type="ECO:0000313" key="3">
    <source>
        <dbReference type="Proteomes" id="UP000677668"/>
    </source>
</evidence>
<dbReference type="SUPFAM" id="SSF51695">
    <property type="entry name" value="PLC-like phosphodiesterases"/>
    <property type="match status" value="1"/>
</dbReference>
<gene>
    <name evidence="2" type="ORF">J8C05_09545</name>
</gene>
<dbReference type="RefSeq" id="WP_211421973.1">
    <property type="nucleotide sequence ID" value="NZ_CP072642.1"/>
</dbReference>
<evidence type="ECO:0000259" key="1">
    <source>
        <dbReference type="PROSITE" id="PS51704"/>
    </source>
</evidence>
<dbReference type="Pfam" id="PF03009">
    <property type="entry name" value="GDPD"/>
    <property type="match status" value="1"/>
</dbReference>